<comment type="caution">
    <text evidence="2">The sequence shown here is derived from an EMBL/GenBank/DDBJ whole genome shotgun (WGS) entry which is preliminary data.</text>
</comment>
<reference evidence="2" key="1">
    <citation type="journal article" date="2014" name="Front. Microbiol.">
        <title>High frequency of phylogenetically diverse reductive dehalogenase-homologous genes in deep subseafloor sedimentary metagenomes.</title>
        <authorList>
            <person name="Kawai M."/>
            <person name="Futagami T."/>
            <person name="Toyoda A."/>
            <person name="Takaki Y."/>
            <person name="Nishi S."/>
            <person name="Hori S."/>
            <person name="Arai W."/>
            <person name="Tsubouchi T."/>
            <person name="Morono Y."/>
            <person name="Uchiyama I."/>
            <person name="Ito T."/>
            <person name="Fujiyama A."/>
            <person name="Inagaki F."/>
            <person name="Takami H."/>
        </authorList>
    </citation>
    <scope>NUCLEOTIDE SEQUENCE</scope>
    <source>
        <strain evidence="2">Expedition CK06-06</strain>
    </source>
</reference>
<proteinExistence type="predicted"/>
<keyword evidence="1" id="KW-0472">Membrane</keyword>
<feature type="transmembrane region" description="Helical" evidence="1">
    <location>
        <begin position="30"/>
        <end position="48"/>
    </location>
</feature>
<evidence type="ECO:0000313" key="2">
    <source>
        <dbReference type="EMBL" id="GAG00760.1"/>
    </source>
</evidence>
<name>X0U5A6_9ZZZZ</name>
<keyword evidence="1" id="KW-1133">Transmembrane helix</keyword>
<accession>X0U5A6</accession>
<dbReference type="EMBL" id="BARS01027743">
    <property type="protein sequence ID" value="GAG00760.1"/>
    <property type="molecule type" value="Genomic_DNA"/>
</dbReference>
<organism evidence="2">
    <name type="scientific">marine sediment metagenome</name>
    <dbReference type="NCBI Taxonomy" id="412755"/>
    <lineage>
        <taxon>unclassified sequences</taxon>
        <taxon>metagenomes</taxon>
        <taxon>ecological metagenomes</taxon>
    </lineage>
</organism>
<evidence type="ECO:0000256" key="1">
    <source>
        <dbReference type="SAM" id="Phobius"/>
    </source>
</evidence>
<sequence length="53" mass="5371">MNDNTIKAGIAMVCVTILEVYALSKGINGTGLSVAIAVLAGLGGYAYGRANRV</sequence>
<dbReference type="AlphaFoldDB" id="X0U5A6"/>
<keyword evidence="1" id="KW-0812">Transmembrane</keyword>
<gene>
    <name evidence="2" type="ORF">S01H1_43544</name>
</gene>
<protein>
    <submittedName>
        <fullName evidence="2">Uncharacterized protein</fullName>
    </submittedName>
</protein>